<dbReference type="RefSeq" id="XP_030378038.1">
    <property type="nucleotide sequence ID" value="XM_030522178.1"/>
</dbReference>
<dbReference type="FunFam" id="3.30.160.60:FF:000325">
    <property type="entry name" value="ZFP90 zinc finger protein"/>
    <property type="match status" value="1"/>
</dbReference>
<feature type="domain" description="ZAD" evidence="14">
    <location>
        <begin position="10"/>
        <end position="89"/>
    </location>
</feature>
<evidence type="ECO:0000313" key="16">
    <source>
        <dbReference type="RefSeq" id="XP_030378038.1"/>
    </source>
</evidence>
<dbReference type="InterPro" id="IPR013087">
    <property type="entry name" value="Znf_C2H2_type"/>
</dbReference>
<dbReference type="InterPro" id="IPR036236">
    <property type="entry name" value="Znf_C2H2_sf"/>
</dbReference>
<keyword evidence="2 11" id="KW-0479">Metal-binding</keyword>
<dbReference type="AlphaFoldDB" id="A0A6J2TSD0"/>
<evidence type="ECO:0000256" key="10">
    <source>
        <dbReference type="PROSITE-ProRule" id="PRU00042"/>
    </source>
</evidence>
<evidence type="ECO:0000256" key="3">
    <source>
        <dbReference type="ARBA" id="ARBA00022737"/>
    </source>
</evidence>
<comment type="subcellular location">
    <subcellularLocation>
        <location evidence="1">Nucleus</location>
    </subcellularLocation>
</comment>
<dbReference type="FunFam" id="3.30.160.60:FF:000303">
    <property type="entry name" value="Zinc finger protein 41"/>
    <property type="match status" value="1"/>
</dbReference>
<dbReference type="SMART" id="SM00868">
    <property type="entry name" value="zf-AD"/>
    <property type="match status" value="1"/>
</dbReference>
<feature type="domain" description="C2H2-type" evidence="13">
    <location>
        <begin position="431"/>
        <end position="458"/>
    </location>
</feature>
<feature type="binding site" evidence="11">
    <location>
        <position position="12"/>
    </location>
    <ligand>
        <name>Zn(2+)</name>
        <dbReference type="ChEBI" id="CHEBI:29105"/>
    </ligand>
</feature>
<keyword evidence="8" id="KW-0804">Transcription</keyword>
<keyword evidence="9" id="KW-0539">Nucleus</keyword>
<evidence type="ECO:0000256" key="2">
    <source>
        <dbReference type="ARBA" id="ARBA00022723"/>
    </source>
</evidence>
<feature type="binding site" evidence="11">
    <location>
        <position position="15"/>
    </location>
    <ligand>
        <name>Zn(2+)</name>
        <dbReference type="ChEBI" id="CHEBI:29105"/>
    </ligand>
</feature>
<dbReference type="Gene3D" id="3.40.1800.20">
    <property type="match status" value="1"/>
</dbReference>
<keyword evidence="6" id="KW-0805">Transcription regulation</keyword>
<dbReference type="SUPFAM" id="SSF57716">
    <property type="entry name" value="Glucocorticoid receptor-like (DNA-binding domain)"/>
    <property type="match status" value="1"/>
</dbReference>
<evidence type="ECO:0000259" key="14">
    <source>
        <dbReference type="PROSITE" id="PS51915"/>
    </source>
</evidence>
<accession>A0A6J2TSD0</accession>
<feature type="binding site" evidence="11">
    <location>
        <position position="62"/>
    </location>
    <ligand>
        <name>Zn(2+)</name>
        <dbReference type="ChEBI" id="CHEBI:29105"/>
    </ligand>
</feature>
<evidence type="ECO:0000256" key="1">
    <source>
        <dbReference type="ARBA" id="ARBA00004123"/>
    </source>
</evidence>
<protein>
    <submittedName>
        <fullName evidence="16">Zinc finger protein 394</fullName>
    </submittedName>
</protein>
<feature type="compositionally biased region" description="Basic and acidic residues" evidence="12">
    <location>
        <begin position="190"/>
        <end position="209"/>
    </location>
</feature>
<dbReference type="PROSITE" id="PS51915">
    <property type="entry name" value="ZAD"/>
    <property type="match status" value="1"/>
</dbReference>
<evidence type="ECO:0000256" key="4">
    <source>
        <dbReference type="ARBA" id="ARBA00022771"/>
    </source>
</evidence>
<feature type="domain" description="C2H2-type" evidence="13">
    <location>
        <begin position="459"/>
        <end position="486"/>
    </location>
</feature>
<dbReference type="Pfam" id="PF07776">
    <property type="entry name" value="zf-AD"/>
    <property type="match status" value="1"/>
</dbReference>
<dbReference type="InterPro" id="IPR012934">
    <property type="entry name" value="Znf_AD"/>
</dbReference>
<evidence type="ECO:0000259" key="13">
    <source>
        <dbReference type="PROSITE" id="PS50157"/>
    </source>
</evidence>
<evidence type="ECO:0000256" key="6">
    <source>
        <dbReference type="ARBA" id="ARBA00023015"/>
    </source>
</evidence>
<name>A0A6J2TSD0_DROLE</name>
<dbReference type="OrthoDB" id="6077919at2759"/>
<dbReference type="FunFam" id="3.30.160.60:FF:000624">
    <property type="entry name" value="zinc finger protein 697"/>
    <property type="match status" value="1"/>
</dbReference>
<feature type="region of interest" description="Disordered" evidence="12">
    <location>
        <begin position="186"/>
        <end position="214"/>
    </location>
</feature>
<organism evidence="15 16">
    <name type="scientific">Drosophila lebanonensis</name>
    <name type="common">Fruit fly</name>
    <name type="synonym">Scaptodrosophila lebanonensis</name>
    <dbReference type="NCBI Taxonomy" id="7225"/>
    <lineage>
        <taxon>Eukaryota</taxon>
        <taxon>Metazoa</taxon>
        <taxon>Ecdysozoa</taxon>
        <taxon>Arthropoda</taxon>
        <taxon>Hexapoda</taxon>
        <taxon>Insecta</taxon>
        <taxon>Pterygota</taxon>
        <taxon>Neoptera</taxon>
        <taxon>Endopterygota</taxon>
        <taxon>Diptera</taxon>
        <taxon>Brachycera</taxon>
        <taxon>Muscomorpha</taxon>
        <taxon>Ephydroidea</taxon>
        <taxon>Drosophilidae</taxon>
        <taxon>Scaptodrosophila</taxon>
    </lineage>
</organism>
<dbReference type="FunFam" id="3.30.160.60:FF:003129">
    <property type="entry name" value="FI23536p1"/>
    <property type="match status" value="1"/>
</dbReference>
<feature type="binding site" evidence="11">
    <location>
        <position position="65"/>
    </location>
    <ligand>
        <name>Zn(2+)</name>
        <dbReference type="ChEBI" id="CHEBI:29105"/>
    </ligand>
</feature>
<evidence type="ECO:0000256" key="7">
    <source>
        <dbReference type="ARBA" id="ARBA00023125"/>
    </source>
</evidence>
<keyword evidence="5 11" id="KW-0862">Zinc</keyword>
<evidence type="ECO:0000313" key="15">
    <source>
        <dbReference type="Proteomes" id="UP000504634"/>
    </source>
</evidence>
<feature type="domain" description="C2H2-type" evidence="13">
    <location>
        <begin position="487"/>
        <end position="518"/>
    </location>
</feature>
<evidence type="ECO:0000256" key="11">
    <source>
        <dbReference type="PROSITE-ProRule" id="PRU01263"/>
    </source>
</evidence>
<feature type="domain" description="C2H2-type" evidence="13">
    <location>
        <begin position="375"/>
        <end position="402"/>
    </location>
</feature>
<dbReference type="SMART" id="SM00355">
    <property type="entry name" value="ZnF_C2H2"/>
    <property type="match status" value="5"/>
</dbReference>
<dbReference type="Pfam" id="PF00096">
    <property type="entry name" value="zf-C2H2"/>
    <property type="match status" value="2"/>
</dbReference>
<reference evidence="16" key="1">
    <citation type="submission" date="2025-08" db="UniProtKB">
        <authorList>
            <consortium name="RefSeq"/>
        </authorList>
    </citation>
    <scope>IDENTIFICATION</scope>
    <source>
        <strain evidence="16">11010-0011.00</strain>
        <tissue evidence="16">Whole body</tissue>
    </source>
</reference>
<proteinExistence type="predicted"/>
<keyword evidence="7" id="KW-0238">DNA-binding</keyword>
<dbReference type="PANTHER" id="PTHR46105">
    <property type="entry name" value="AGAP004733-PA"/>
    <property type="match status" value="1"/>
</dbReference>
<keyword evidence="15" id="KW-1185">Reference proteome</keyword>
<dbReference type="Proteomes" id="UP000504634">
    <property type="component" value="Unplaced"/>
</dbReference>
<dbReference type="Gene3D" id="3.30.160.60">
    <property type="entry name" value="Classic Zinc Finger"/>
    <property type="match status" value="5"/>
</dbReference>
<gene>
    <name evidence="16" type="primary">LOC115626733</name>
</gene>
<feature type="domain" description="C2H2-type" evidence="13">
    <location>
        <begin position="403"/>
        <end position="430"/>
    </location>
</feature>
<dbReference type="PROSITE" id="PS50157">
    <property type="entry name" value="ZINC_FINGER_C2H2_2"/>
    <property type="match status" value="5"/>
</dbReference>
<dbReference type="GeneID" id="115626733"/>
<dbReference type="GO" id="GO:0000981">
    <property type="term" value="F:DNA-binding transcription factor activity, RNA polymerase II-specific"/>
    <property type="evidence" value="ECO:0007669"/>
    <property type="project" value="TreeGrafter"/>
</dbReference>
<dbReference type="SUPFAM" id="SSF57667">
    <property type="entry name" value="beta-beta-alpha zinc fingers"/>
    <property type="match status" value="3"/>
</dbReference>
<dbReference type="InterPro" id="IPR050457">
    <property type="entry name" value="ZnFinger_BTB_dom_contain"/>
</dbReference>
<keyword evidence="3" id="KW-0677">Repeat</keyword>
<dbReference type="GO" id="GO:0000978">
    <property type="term" value="F:RNA polymerase II cis-regulatory region sequence-specific DNA binding"/>
    <property type="evidence" value="ECO:0007669"/>
    <property type="project" value="TreeGrafter"/>
</dbReference>
<feature type="region of interest" description="Disordered" evidence="12">
    <location>
        <begin position="551"/>
        <end position="577"/>
    </location>
</feature>
<dbReference type="Pfam" id="PF13912">
    <property type="entry name" value="zf-C2H2_6"/>
    <property type="match status" value="2"/>
</dbReference>
<feature type="region of interest" description="Disordered" evidence="12">
    <location>
        <begin position="312"/>
        <end position="334"/>
    </location>
</feature>
<dbReference type="FunFam" id="3.30.160.60:FF:001963">
    <property type="entry name" value="Replication initiator 1"/>
    <property type="match status" value="1"/>
</dbReference>
<keyword evidence="4 10" id="KW-0863">Zinc-finger</keyword>
<dbReference type="PANTHER" id="PTHR46105:SF28">
    <property type="entry name" value="ZINC FINGER PROTEIN 37-LIKE"/>
    <property type="match status" value="1"/>
</dbReference>
<dbReference type="GO" id="GO:0008270">
    <property type="term" value="F:zinc ion binding"/>
    <property type="evidence" value="ECO:0007669"/>
    <property type="project" value="UniProtKB-UniRule"/>
</dbReference>
<dbReference type="PROSITE" id="PS00028">
    <property type="entry name" value="ZINC_FINGER_C2H2_1"/>
    <property type="match status" value="5"/>
</dbReference>
<evidence type="ECO:0000256" key="8">
    <source>
        <dbReference type="ARBA" id="ARBA00023163"/>
    </source>
</evidence>
<evidence type="ECO:0000256" key="12">
    <source>
        <dbReference type="SAM" id="MobiDB-lite"/>
    </source>
</evidence>
<evidence type="ECO:0000256" key="9">
    <source>
        <dbReference type="ARBA" id="ARBA00023242"/>
    </source>
</evidence>
<evidence type="ECO:0000256" key="5">
    <source>
        <dbReference type="ARBA" id="ARBA00022833"/>
    </source>
</evidence>
<sequence>MDTQLLDLGVVCLVCLREEPGYCSIYGQDLETPDMLIVDKIRNCSALQLEQSLLGRLPDKICHGCRNELSITYRFQQKCQEAHKVFQKLAASSATQLVEVDELAKLELAQHQVKLPANLNIKRVDNVSASATNSLLLTQTAAPKVEYYNEETDMLTLIPDATDGDRTLVTLQDVAVSSLTTLSLDSIDVPTKDDSSDNHDERDSEDEKMLVLPASWRPQLETLLPQTEDVKQSNDEQQQQVLYEIEAELLEDSDGALEFKELSKSCADSPTTNSAPIITNAAAPAPVPAQTSIVLAKRRRYNRMSPIRGRRCEAHTDDDNEPVNSPMTRRSARRTRGNITTVAITTAAFSEPLNSSINSANDSSRNRRGTERPLKICDICGNTYKYQHALNAHMRRHNNERPFCCEVCQKAFISNVELRRHMRVHTGQKPYGCSYCDRRFSDFGSSKKHERIHTGERPYVCDVCKKGFAYAHVLSVHKRTHTGKKQFQCTLCEKGFTKKIYLITHMSQHRISHKGKRSEANTTTIVTTAASTMTTTTTTHKYDRHLEALEDADDEGVVQYEDEEDEEADADDDEDDNVSVGISVGGLRAINVSAAVANGIVEEAKVLEECIVTNDFMFNEVDEEDEDEGELNDDEYQDVELEQHIVSDNKGPYDLLDADDLEVESKYIID</sequence>
<dbReference type="GO" id="GO:0005634">
    <property type="term" value="C:nucleus"/>
    <property type="evidence" value="ECO:0007669"/>
    <property type="project" value="UniProtKB-SubCell"/>
</dbReference>